<proteinExistence type="predicted"/>
<organism evidence="2 3">
    <name type="scientific">Austropuccinia psidii MF-1</name>
    <dbReference type="NCBI Taxonomy" id="1389203"/>
    <lineage>
        <taxon>Eukaryota</taxon>
        <taxon>Fungi</taxon>
        <taxon>Dikarya</taxon>
        <taxon>Basidiomycota</taxon>
        <taxon>Pucciniomycotina</taxon>
        <taxon>Pucciniomycetes</taxon>
        <taxon>Pucciniales</taxon>
        <taxon>Sphaerophragmiaceae</taxon>
        <taxon>Austropuccinia</taxon>
    </lineage>
</organism>
<gene>
    <name evidence="2" type="ORF">O181_007141</name>
</gene>
<sequence length="173" mass="19285">MCRLDTSGTLGRNQQEDTEGLFITGRPGRGNLGHSGGWQGTEENHTHSSIHLPIQKKPQTRGLDYMDQRINLASQWAELGASFQKICIKEILLKELMIINKGWNSTMHCRLLEERATRIRENKATIQAMQEQLNQTGPTMIPSGSPEEDQPNSPVASQDSGIRILVAKSHNSL</sequence>
<comment type="caution">
    <text evidence="2">The sequence shown here is derived from an EMBL/GenBank/DDBJ whole genome shotgun (WGS) entry which is preliminary data.</text>
</comment>
<evidence type="ECO:0000313" key="2">
    <source>
        <dbReference type="EMBL" id="MBW0467426.1"/>
    </source>
</evidence>
<feature type="compositionally biased region" description="Polar residues" evidence="1">
    <location>
        <begin position="151"/>
        <end position="160"/>
    </location>
</feature>
<evidence type="ECO:0000313" key="3">
    <source>
        <dbReference type="Proteomes" id="UP000765509"/>
    </source>
</evidence>
<protein>
    <submittedName>
        <fullName evidence="2">Uncharacterized protein</fullName>
    </submittedName>
</protein>
<keyword evidence="3" id="KW-1185">Reference proteome</keyword>
<accession>A0A9Q3GHC8</accession>
<feature type="compositionally biased region" description="Polar residues" evidence="1">
    <location>
        <begin position="1"/>
        <end position="13"/>
    </location>
</feature>
<evidence type="ECO:0000256" key="1">
    <source>
        <dbReference type="SAM" id="MobiDB-lite"/>
    </source>
</evidence>
<dbReference type="AlphaFoldDB" id="A0A9Q3GHC8"/>
<name>A0A9Q3GHC8_9BASI</name>
<reference evidence="2" key="1">
    <citation type="submission" date="2021-03" db="EMBL/GenBank/DDBJ databases">
        <title>Draft genome sequence of rust myrtle Austropuccinia psidii MF-1, a brazilian biotype.</title>
        <authorList>
            <person name="Quecine M.C."/>
            <person name="Pachon D.M.R."/>
            <person name="Bonatelli M.L."/>
            <person name="Correr F.H."/>
            <person name="Franceschini L.M."/>
            <person name="Leite T.F."/>
            <person name="Margarido G.R.A."/>
            <person name="Almeida C.A."/>
            <person name="Ferrarezi J.A."/>
            <person name="Labate C.A."/>
        </authorList>
    </citation>
    <scope>NUCLEOTIDE SEQUENCE</scope>
    <source>
        <strain evidence="2">MF-1</strain>
    </source>
</reference>
<feature type="region of interest" description="Disordered" evidence="1">
    <location>
        <begin position="136"/>
        <end position="173"/>
    </location>
</feature>
<feature type="region of interest" description="Disordered" evidence="1">
    <location>
        <begin position="1"/>
        <end position="35"/>
    </location>
</feature>
<dbReference type="Proteomes" id="UP000765509">
    <property type="component" value="Unassembled WGS sequence"/>
</dbReference>
<dbReference type="EMBL" id="AVOT02001580">
    <property type="protein sequence ID" value="MBW0467426.1"/>
    <property type="molecule type" value="Genomic_DNA"/>
</dbReference>